<dbReference type="FunFam" id="1.10.268.10:FF:000001">
    <property type="entry name" value="DNA gyrase subunit A"/>
    <property type="match status" value="1"/>
</dbReference>
<evidence type="ECO:0000256" key="2">
    <source>
        <dbReference type="ARBA" id="ARBA00012895"/>
    </source>
</evidence>
<reference evidence="8 9" key="1">
    <citation type="submission" date="2024-02" db="EMBL/GenBank/DDBJ databases">
        <authorList>
            <person name="Vignale AGUSTIN F."/>
            <person name="Sosa J E."/>
            <person name="Modenutti C."/>
        </authorList>
    </citation>
    <scope>NUCLEOTIDE SEQUENCE [LARGE SCALE GENOMIC DNA]</scope>
</reference>
<evidence type="ECO:0000256" key="6">
    <source>
        <dbReference type="PROSITE-ProRule" id="PRU01384"/>
    </source>
</evidence>
<proteinExistence type="predicted"/>
<dbReference type="PROSITE" id="PS52040">
    <property type="entry name" value="TOPO_IIA"/>
    <property type="match status" value="1"/>
</dbReference>
<evidence type="ECO:0000313" key="9">
    <source>
        <dbReference type="Proteomes" id="UP001642360"/>
    </source>
</evidence>
<dbReference type="GO" id="GO:0003918">
    <property type="term" value="F:DNA topoisomerase type II (double strand cut, ATP-hydrolyzing) activity"/>
    <property type="evidence" value="ECO:0007669"/>
    <property type="project" value="UniProtKB-EC"/>
</dbReference>
<dbReference type="SUPFAM" id="SSF56719">
    <property type="entry name" value="Type II DNA topoisomerase"/>
    <property type="match status" value="1"/>
</dbReference>
<dbReference type="InterPro" id="IPR002205">
    <property type="entry name" value="Topo_IIA_dom_A"/>
</dbReference>
<dbReference type="Proteomes" id="UP001642360">
    <property type="component" value="Unassembled WGS sequence"/>
</dbReference>
<name>A0ABC8T5N8_9AQUA</name>
<dbReference type="Pfam" id="PF00521">
    <property type="entry name" value="DNA_topoisoIV"/>
    <property type="match status" value="1"/>
</dbReference>
<dbReference type="InterPro" id="IPR013760">
    <property type="entry name" value="Topo_IIA-like_dom_sf"/>
</dbReference>
<protein>
    <recommendedName>
        <fullName evidence="2">DNA topoisomerase (ATP-hydrolyzing)</fullName>
        <ecNumber evidence="2">5.6.2.2</ecNumber>
    </recommendedName>
</protein>
<evidence type="ECO:0000313" key="8">
    <source>
        <dbReference type="EMBL" id="CAK9163421.1"/>
    </source>
</evidence>
<dbReference type="InterPro" id="IPR013757">
    <property type="entry name" value="Topo_IIA_A_a_sf"/>
</dbReference>
<dbReference type="GO" id="GO:0003677">
    <property type="term" value="F:DNA binding"/>
    <property type="evidence" value="ECO:0007669"/>
    <property type="project" value="UniProtKB-UniRule"/>
</dbReference>
<comment type="catalytic activity">
    <reaction evidence="1">
        <text>ATP-dependent breakage, passage and rejoining of double-stranded DNA.</text>
        <dbReference type="EC" id="5.6.2.2"/>
    </reaction>
</comment>
<accession>A0ABC8T5N8</accession>
<evidence type="ECO:0000259" key="7">
    <source>
        <dbReference type="PROSITE" id="PS52040"/>
    </source>
</evidence>
<keyword evidence="4 6" id="KW-0238">DNA-binding</keyword>
<evidence type="ECO:0000256" key="1">
    <source>
        <dbReference type="ARBA" id="ARBA00000185"/>
    </source>
</evidence>
<comment type="caution">
    <text evidence="6">Lacks conserved residue(s) required for the propagation of feature annotation.</text>
</comment>
<feature type="domain" description="Topo IIA-type catalytic" evidence="7">
    <location>
        <begin position="1"/>
        <end position="122"/>
    </location>
</feature>
<gene>
    <name evidence="8" type="ORF">ILEXP_LOCUS32468</name>
</gene>
<evidence type="ECO:0000256" key="5">
    <source>
        <dbReference type="ARBA" id="ARBA00023235"/>
    </source>
</evidence>
<organism evidence="8 9">
    <name type="scientific">Ilex paraguariensis</name>
    <name type="common">yerba mate</name>
    <dbReference type="NCBI Taxonomy" id="185542"/>
    <lineage>
        <taxon>Eukaryota</taxon>
        <taxon>Viridiplantae</taxon>
        <taxon>Streptophyta</taxon>
        <taxon>Embryophyta</taxon>
        <taxon>Tracheophyta</taxon>
        <taxon>Spermatophyta</taxon>
        <taxon>Magnoliopsida</taxon>
        <taxon>eudicotyledons</taxon>
        <taxon>Gunneridae</taxon>
        <taxon>Pentapetalae</taxon>
        <taxon>asterids</taxon>
        <taxon>campanulids</taxon>
        <taxon>Aquifoliales</taxon>
        <taxon>Aquifoliaceae</taxon>
        <taxon>Ilex</taxon>
    </lineage>
</organism>
<keyword evidence="5" id="KW-0413">Isomerase</keyword>
<evidence type="ECO:0000256" key="3">
    <source>
        <dbReference type="ARBA" id="ARBA00023029"/>
    </source>
</evidence>
<sequence length="122" mass="14120">MKAFLDFRCSVIERRARFKLSQAKDRSHIVEGIIVGLDNLDGVIDRIRKASSHATASADLRKEFNLSEKQAEAIMDINLRRLTLLERNKFVEEGKSLMEQISKLEELLLSKKLIFQKFENDI</sequence>
<keyword evidence="9" id="KW-1185">Reference proteome</keyword>
<dbReference type="PANTHER" id="PTHR43493:SF5">
    <property type="entry name" value="DNA GYRASE SUBUNIT A, CHLOROPLASTIC_MITOCHONDRIAL"/>
    <property type="match status" value="1"/>
</dbReference>
<evidence type="ECO:0000256" key="4">
    <source>
        <dbReference type="ARBA" id="ARBA00023125"/>
    </source>
</evidence>
<dbReference type="EMBL" id="CAUOFW020004025">
    <property type="protein sequence ID" value="CAK9163421.1"/>
    <property type="molecule type" value="Genomic_DNA"/>
</dbReference>
<dbReference type="EC" id="5.6.2.2" evidence="2"/>
<keyword evidence="3" id="KW-0799">Topoisomerase</keyword>
<dbReference type="AlphaFoldDB" id="A0ABC8T5N8"/>
<dbReference type="InterPro" id="IPR050220">
    <property type="entry name" value="Type_II_DNA_Topoisomerases"/>
</dbReference>
<dbReference type="Gene3D" id="1.10.268.10">
    <property type="entry name" value="Topoisomerase, domain 3"/>
    <property type="match status" value="1"/>
</dbReference>
<comment type="caution">
    <text evidence="8">The sequence shown here is derived from an EMBL/GenBank/DDBJ whole genome shotgun (WGS) entry which is preliminary data.</text>
</comment>
<dbReference type="PANTHER" id="PTHR43493">
    <property type="entry name" value="DNA GYRASE/TOPOISOMERASE SUBUNIT A"/>
    <property type="match status" value="1"/>
</dbReference>